<evidence type="ECO:0000313" key="2">
    <source>
        <dbReference type="Proteomes" id="UP001432059"/>
    </source>
</evidence>
<proteinExistence type="predicted"/>
<keyword evidence="2" id="KW-1185">Reference proteome</keyword>
<protein>
    <submittedName>
        <fullName evidence="1">Uncharacterized protein</fullName>
    </submittedName>
</protein>
<sequence length="56" mass="6741">MYSELLRSVKFPMVIQNTDIKTLLWYMKKIQKKAKALKTEFLQIFSCMLKTLIQTR</sequence>
<organism evidence="1 2">
    <name type="scientific">Bergeyella porcorum</name>
    <dbReference type="NCBI Taxonomy" id="1735111"/>
    <lineage>
        <taxon>Bacteria</taxon>
        <taxon>Pseudomonadati</taxon>
        <taxon>Bacteroidota</taxon>
        <taxon>Flavobacteriia</taxon>
        <taxon>Flavobacteriales</taxon>
        <taxon>Weeksellaceae</taxon>
        <taxon>Bergeyella</taxon>
    </lineage>
</organism>
<dbReference type="Proteomes" id="UP001432059">
    <property type="component" value="Chromosome"/>
</dbReference>
<dbReference type="AlphaFoldDB" id="A0AAU0F183"/>
<accession>A0AAU0F183</accession>
<dbReference type="KEGG" id="bpor:BPO_1438"/>
<gene>
    <name evidence="1" type="ORF">BPO_1438</name>
</gene>
<dbReference type="EMBL" id="CP136426">
    <property type="protein sequence ID" value="WOC52085.1"/>
    <property type="molecule type" value="Genomic_DNA"/>
</dbReference>
<evidence type="ECO:0000313" key="1">
    <source>
        <dbReference type="EMBL" id="WOC52085.1"/>
    </source>
</evidence>
<name>A0AAU0F183_9FLAO</name>
<reference evidence="1" key="1">
    <citation type="submission" date="2023-10" db="EMBL/GenBank/DDBJ databases">
        <title>Characterization and whole genome sequencing of a novel strain of Bergeyella porcorum QD2021 isolated from pig.</title>
        <authorList>
            <person name="Liu G."/>
            <person name="Chen C."/>
            <person name="Han X."/>
        </authorList>
    </citation>
    <scope>NUCLEOTIDE SEQUENCE</scope>
    <source>
        <strain evidence="1">QD2021</strain>
    </source>
</reference>